<dbReference type="Proteomes" id="UP001162992">
    <property type="component" value="Chromosome 8"/>
</dbReference>
<accession>A0ACC2CV74</accession>
<gene>
    <name evidence="1" type="ORF">O6H91_08G014200</name>
</gene>
<name>A0ACC2CV74_DIPCM</name>
<organism evidence="1 2">
    <name type="scientific">Diphasiastrum complanatum</name>
    <name type="common">Issler's clubmoss</name>
    <name type="synonym">Lycopodium complanatum</name>
    <dbReference type="NCBI Taxonomy" id="34168"/>
    <lineage>
        <taxon>Eukaryota</taxon>
        <taxon>Viridiplantae</taxon>
        <taxon>Streptophyta</taxon>
        <taxon>Embryophyta</taxon>
        <taxon>Tracheophyta</taxon>
        <taxon>Lycopodiopsida</taxon>
        <taxon>Lycopodiales</taxon>
        <taxon>Lycopodiaceae</taxon>
        <taxon>Lycopodioideae</taxon>
        <taxon>Diphasiastrum</taxon>
    </lineage>
</organism>
<dbReference type="EMBL" id="CM055099">
    <property type="protein sequence ID" value="KAJ7545872.1"/>
    <property type="molecule type" value="Genomic_DNA"/>
</dbReference>
<sequence>MAPPTSSSSTEHELLPAHEKREGVDVLWQIPDQPRAVLFIAHAGSGNPGTYWDHHPPNLNSYIGIQEHAQIVRYALSRSCAVIAVKSVKDYWQDWPPEASQDAINVKLILTAWLSEHGLQDLPLTALGAASGGNFVSVLALTVRFSAIVIMISHGVTRSFERSDGTYPPTLFIHMPKDAFTSKKVAEEKKTLRSKGVPAKGIACSEFPVYPQAFADHAPGIGFESAAKIYVEMISEGVLSSQGWVIEPLRPPKIGKLLQRLNISPVTSSDGLKAIRMREWEENISHLLRVAEARHAVTSRHCEEMFNWLEGKYSEDVGCCKD</sequence>
<evidence type="ECO:0000313" key="1">
    <source>
        <dbReference type="EMBL" id="KAJ7545872.1"/>
    </source>
</evidence>
<protein>
    <submittedName>
        <fullName evidence="1">Uncharacterized protein</fullName>
    </submittedName>
</protein>
<reference evidence="2" key="1">
    <citation type="journal article" date="2024" name="Proc. Natl. Acad. Sci. U.S.A.">
        <title>Extraordinary preservation of gene collinearity over three hundred million years revealed in homosporous lycophytes.</title>
        <authorList>
            <person name="Li C."/>
            <person name="Wickell D."/>
            <person name="Kuo L.Y."/>
            <person name="Chen X."/>
            <person name="Nie B."/>
            <person name="Liao X."/>
            <person name="Peng D."/>
            <person name="Ji J."/>
            <person name="Jenkins J."/>
            <person name="Williams M."/>
            <person name="Shu S."/>
            <person name="Plott C."/>
            <person name="Barry K."/>
            <person name="Rajasekar S."/>
            <person name="Grimwood J."/>
            <person name="Han X."/>
            <person name="Sun S."/>
            <person name="Hou Z."/>
            <person name="He W."/>
            <person name="Dai G."/>
            <person name="Sun C."/>
            <person name="Schmutz J."/>
            <person name="Leebens-Mack J.H."/>
            <person name="Li F.W."/>
            <person name="Wang L."/>
        </authorList>
    </citation>
    <scope>NUCLEOTIDE SEQUENCE [LARGE SCALE GENOMIC DNA]</scope>
    <source>
        <strain evidence="2">cv. PW_Plant_1</strain>
    </source>
</reference>
<proteinExistence type="predicted"/>
<comment type="caution">
    <text evidence="1">The sequence shown here is derived from an EMBL/GenBank/DDBJ whole genome shotgun (WGS) entry which is preliminary data.</text>
</comment>
<evidence type="ECO:0000313" key="2">
    <source>
        <dbReference type="Proteomes" id="UP001162992"/>
    </source>
</evidence>
<keyword evidence="2" id="KW-1185">Reference proteome</keyword>